<evidence type="ECO:0000313" key="2">
    <source>
        <dbReference type="EMBL" id="MEB4795230.1"/>
    </source>
</evidence>
<proteinExistence type="predicted"/>
<dbReference type="InterPro" id="IPR011335">
    <property type="entry name" value="Restrct_endonuc-II-like"/>
</dbReference>
<organism evidence="2 3">
    <name type="scientific">Paenibacillus chondroitinus</name>
    <dbReference type="NCBI Taxonomy" id="59842"/>
    <lineage>
        <taxon>Bacteria</taxon>
        <taxon>Bacillati</taxon>
        <taxon>Bacillota</taxon>
        <taxon>Bacilli</taxon>
        <taxon>Bacillales</taxon>
        <taxon>Paenibacillaceae</taxon>
        <taxon>Paenibacillus</taxon>
    </lineage>
</organism>
<dbReference type="GO" id="GO:0004519">
    <property type="term" value="F:endonuclease activity"/>
    <property type="evidence" value="ECO:0007669"/>
    <property type="project" value="UniProtKB-KW"/>
</dbReference>
<keyword evidence="2" id="KW-0540">Nuclease</keyword>
<dbReference type="SUPFAM" id="SSF52980">
    <property type="entry name" value="Restriction endonuclease-like"/>
    <property type="match status" value="1"/>
</dbReference>
<dbReference type="Pfam" id="PF04471">
    <property type="entry name" value="Mrr_cat"/>
    <property type="match status" value="1"/>
</dbReference>
<dbReference type="Gene3D" id="3.40.1350.10">
    <property type="match status" value="1"/>
</dbReference>
<dbReference type="EMBL" id="JAROBY010000025">
    <property type="protein sequence ID" value="MEB4795230.1"/>
    <property type="molecule type" value="Genomic_DNA"/>
</dbReference>
<keyword evidence="3" id="KW-1185">Reference proteome</keyword>
<keyword evidence="2" id="KW-0378">Hydrolase</keyword>
<feature type="domain" description="Restriction endonuclease type IV Mrr" evidence="1">
    <location>
        <begin position="77"/>
        <end position="181"/>
    </location>
</feature>
<dbReference type="InterPro" id="IPR007560">
    <property type="entry name" value="Restrct_endonuc_IV_Mrr"/>
</dbReference>
<dbReference type="PANTHER" id="PTHR30015">
    <property type="entry name" value="MRR RESTRICTION SYSTEM PROTEIN"/>
    <property type="match status" value="1"/>
</dbReference>
<evidence type="ECO:0000259" key="1">
    <source>
        <dbReference type="Pfam" id="PF04471"/>
    </source>
</evidence>
<dbReference type="InterPro" id="IPR011856">
    <property type="entry name" value="tRNA_endonuc-like_dom_sf"/>
</dbReference>
<protein>
    <submittedName>
        <fullName evidence="2">Restriction endonuclease</fullName>
    </submittedName>
</protein>
<keyword evidence="2" id="KW-0255">Endonuclease</keyword>
<comment type="caution">
    <text evidence="2">The sequence shown here is derived from an EMBL/GenBank/DDBJ whole genome shotgun (WGS) entry which is preliminary data.</text>
</comment>
<sequence>MLMMIFFAVVTIILLGVGLFKYNLKEEELESLRTLTTKLLDTNDQMYNTLAMGLYYRFKKVEVPSDQNLSSNFIKNNPYEFEYFVADILEGIYGGTTYVTQSSGDYGVDIEHLRSNGLFLVQVKCYKEDVSFDPIAIIHSQIIKQNAKGGIVLTTSGFTSNAQKYAKEVGVELIDGFQLVHYWSLYMKKLVHELGHSSNDTNDNNHDLKQA</sequence>
<dbReference type="PANTHER" id="PTHR30015:SF7">
    <property type="entry name" value="TYPE IV METHYL-DIRECTED RESTRICTION ENZYME ECOKMRR"/>
    <property type="match status" value="1"/>
</dbReference>
<dbReference type="RefSeq" id="WP_127455893.1">
    <property type="nucleotide sequence ID" value="NZ_JAROBY010000025.1"/>
</dbReference>
<reference evidence="2 3" key="1">
    <citation type="submission" date="2023-03" db="EMBL/GenBank/DDBJ databases">
        <title>Bacillus Genome Sequencing.</title>
        <authorList>
            <person name="Dunlap C."/>
        </authorList>
    </citation>
    <scope>NUCLEOTIDE SEQUENCE [LARGE SCALE GENOMIC DNA]</scope>
    <source>
        <strain evidence="2 3">NRS-1351</strain>
    </source>
</reference>
<gene>
    <name evidence="2" type="ORF">P5G65_15090</name>
</gene>
<name>A0ABU6DCW6_9BACL</name>
<dbReference type="Proteomes" id="UP001355653">
    <property type="component" value="Unassembled WGS sequence"/>
</dbReference>
<evidence type="ECO:0000313" key="3">
    <source>
        <dbReference type="Proteomes" id="UP001355653"/>
    </source>
</evidence>
<dbReference type="InterPro" id="IPR052906">
    <property type="entry name" value="Type_IV_Methyl-Rstrct_Enzyme"/>
</dbReference>
<accession>A0ABU6DCW6</accession>